<dbReference type="CDD" id="cd11393">
    <property type="entry name" value="bHLH_AtbHLH_like"/>
    <property type="match status" value="1"/>
</dbReference>
<dbReference type="AlphaFoldDB" id="A0ABC8LS47"/>
<name>A0ABC8LS47_ERUVS</name>
<keyword evidence="4" id="KW-0804">Transcription</keyword>
<gene>
    <name evidence="7" type="ORF">ERUC_LOCUS38706</name>
</gene>
<reference evidence="7 8" key="1">
    <citation type="submission" date="2022-03" db="EMBL/GenBank/DDBJ databases">
        <authorList>
            <person name="Macdonald S."/>
            <person name="Ahmed S."/>
            <person name="Newling K."/>
        </authorList>
    </citation>
    <scope>NUCLEOTIDE SEQUENCE [LARGE SCALE GENOMIC DNA]</scope>
</reference>
<comment type="subcellular location">
    <subcellularLocation>
        <location evidence="1">Nucleus</location>
    </subcellularLocation>
</comment>
<evidence type="ECO:0000313" key="7">
    <source>
        <dbReference type="EMBL" id="CAH8386223.1"/>
    </source>
</evidence>
<organism evidence="7 8">
    <name type="scientific">Eruca vesicaria subsp. sativa</name>
    <name type="common">Garden rocket</name>
    <name type="synonym">Eruca sativa</name>
    <dbReference type="NCBI Taxonomy" id="29727"/>
    <lineage>
        <taxon>Eukaryota</taxon>
        <taxon>Viridiplantae</taxon>
        <taxon>Streptophyta</taxon>
        <taxon>Embryophyta</taxon>
        <taxon>Tracheophyta</taxon>
        <taxon>Spermatophyta</taxon>
        <taxon>Magnoliopsida</taxon>
        <taxon>eudicotyledons</taxon>
        <taxon>Gunneridae</taxon>
        <taxon>Pentapetalae</taxon>
        <taxon>rosids</taxon>
        <taxon>malvids</taxon>
        <taxon>Brassicales</taxon>
        <taxon>Brassicaceae</taxon>
        <taxon>Brassiceae</taxon>
        <taxon>Eruca</taxon>
    </lineage>
</organism>
<dbReference type="SUPFAM" id="SSF47459">
    <property type="entry name" value="HLH, helix-loop-helix DNA-binding domain"/>
    <property type="match status" value="1"/>
</dbReference>
<keyword evidence="3" id="KW-0238">DNA-binding</keyword>
<evidence type="ECO:0000256" key="3">
    <source>
        <dbReference type="ARBA" id="ARBA00023125"/>
    </source>
</evidence>
<dbReference type="InterPro" id="IPR045843">
    <property type="entry name" value="IND-like"/>
</dbReference>
<proteinExistence type="predicted"/>
<keyword evidence="2" id="KW-0805">Transcription regulation</keyword>
<dbReference type="Proteomes" id="UP001642260">
    <property type="component" value="Unassembled WGS sequence"/>
</dbReference>
<sequence length="232" mass="26687">MEYHPYALESLPPFPRSDFTPHGGLITFSDTQQDFLHLQQQQHCPESMFTDSPLSLLTRDYLTESTRLKNLFSHDAPFLHLPDLKSVEDAKSPPRQRHVGSRVNDTFSKPQCVHGSKTVSERIRSLEKIMPWETKMSLAKTLEETHKYITYLQSQIASLRWMPLESVYPTHPREQDVGGTNALLKSLTRQQLLQVIANSPGSRNVLYTRRVCVFSYEQLLSVRMMADSARNL</sequence>
<dbReference type="GO" id="GO:0003677">
    <property type="term" value="F:DNA binding"/>
    <property type="evidence" value="ECO:0007669"/>
    <property type="project" value="UniProtKB-KW"/>
</dbReference>
<evidence type="ECO:0000256" key="2">
    <source>
        <dbReference type="ARBA" id="ARBA00023015"/>
    </source>
</evidence>
<dbReference type="PANTHER" id="PTHR45914:SF24">
    <property type="entry name" value="BHLH DOMAIN-CONTAINING PROTEIN"/>
    <property type="match status" value="1"/>
</dbReference>
<evidence type="ECO:0000256" key="6">
    <source>
        <dbReference type="SAM" id="MobiDB-lite"/>
    </source>
</evidence>
<dbReference type="InterPro" id="IPR036638">
    <property type="entry name" value="HLH_DNA-bd_sf"/>
</dbReference>
<evidence type="ECO:0000256" key="5">
    <source>
        <dbReference type="ARBA" id="ARBA00023242"/>
    </source>
</evidence>
<dbReference type="GO" id="GO:0005634">
    <property type="term" value="C:nucleus"/>
    <property type="evidence" value="ECO:0007669"/>
    <property type="project" value="UniProtKB-SubCell"/>
</dbReference>
<evidence type="ECO:0000256" key="4">
    <source>
        <dbReference type="ARBA" id="ARBA00023163"/>
    </source>
</evidence>
<evidence type="ECO:0000313" key="8">
    <source>
        <dbReference type="Proteomes" id="UP001642260"/>
    </source>
</evidence>
<dbReference type="InterPro" id="IPR045239">
    <property type="entry name" value="bHLH95_bHLH"/>
</dbReference>
<keyword evidence="5" id="KW-0539">Nucleus</keyword>
<dbReference type="EMBL" id="CAKOAT010701820">
    <property type="protein sequence ID" value="CAH8386223.1"/>
    <property type="molecule type" value="Genomic_DNA"/>
</dbReference>
<protein>
    <recommendedName>
        <fullName evidence="9">BHLH domain-containing protein</fullName>
    </recommendedName>
</protein>
<comment type="caution">
    <text evidence="7">The sequence shown here is derived from an EMBL/GenBank/DDBJ whole genome shotgun (WGS) entry which is preliminary data.</text>
</comment>
<dbReference type="PANTHER" id="PTHR45914">
    <property type="entry name" value="TRANSCRIPTION FACTOR HEC3-RELATED"/>
    <property type="match status" value="1"/>
</dbReference>
<evidence type="ECO:0008006" key="9">
    <source>
        <dbReference type="Google" id="ProtNLM"/>
    </source>
</evidence>
<accession>A0ABC8LS47</accession>
<evidence type="ECO:0000256" key="1">
    <source>
        <dbReference type="ARBA" id="ARBA00004123"/>
    </source>
</evidence>
<keyword evidence="8" id="KW-1185">Reference proteome</keyword>
<feature type="region of interest" description="Disordered" evidence="6">
    <location>
        <begin position="87"/>
        <end position="107"/>
    </location>
</feature>